<dbReference type="InterPro" id="IPR026877">
    <property type="entry name" value="DXPR_C"/>
</dbReference>
<dbReference type="NCBIfam" id="TIGR00243">
    <property type="entry name" value="Dxr"/>
    <property type="match status" value="1"/>
</dbReference>
<dbReference type="FunFam" id="3.40.50.720:FF:000045">
    <property type="entry name" value="1-deoxy-D-xylulose 5-phosphate reductoisomerase"/>
    <property type="match status" value="1"/>
</dbReference>
<keyword evidence="6 9" id="KW-0464">Manganese</keyword>
<feature type="binding site" evidence="9">
    <location>
        <position position="11"/>
    </location>
    <ligand>
        <name>NADPH</name>
        <dbReference type="ChEBI" id="CHEBI:57783"/>
    </ligand>
</feature>
<feature type="binding site" evidence="9">
    <location>
        <position position="215"/>
    </location>
    <ligand>
        <name>1-deoxy-D-xylulose 5-phosphate</name>
        <dbReference type="ChEBI" id="CHEBI:57792"/>
    </ligand>
</feature>
<feature type="binding site" evidence="9">
    <location>
        <position position="219"/>
    </location>
    <ligand>
        <name>Mn(2+)</name>
        <dbReference type="ChEBI" id="CHEBI:29035"/>
    </ligand>
</feature>
<feature type="binding site" evidence="9">
    <location>
        <position position="36"/>
    </location>
    <ligand>
        <name>NADPH</name>
        <dbReference type="ChEBI" id="CHEBI:57783"/>
    </ligand>
</feature>
<feature type="binding site" evidence="9">
    <location>
        <position position="197"/>
    </location>
    <ligand>
        <name>1-deoxy-D-xylulose 5-phosphate</name>
        <dbReference type="ChEBI" id="CHEBI:57792"/>
    </ligand>
</feature>
<dbReference type="Gene3D" id="1.10.1740.10">
    <property type="match status" value="1"/>
</dbReference>
<dbReference type="HAMAP" id="MF_00183">
    <property type="entry name" value="DXP_reductoisom"/>
    <property type="match status" value="1"/>
</dbReference>
<dbReference type="InterPro" id="IPR036291">
    <property type="entry name" value="NAD(P)-bd_dom_sf"/>
</dbReference>
<reference evidence="13" key="1">
    <citation type="journal article" date="2023" name="ISME J.">
        <title>Emergence of putative energy parasites within Clostridia revealed by genome analysis of a novel endosymbiotic clade.</title>
        <authorList>
            <person name="Takahashi K."/>
            <person name="Kuwahara H."/>
            <person name="Horikawa Y."/>
            <person name="Izawa K."/>
            <person name="Kato D."/>
            <person name="Inagaki T."/>
            <person name="Yuki M."/>
            <person name="Ohkuma M."/>
            <person name="Hongoh Y."/>
        </authorList>
    </citation>
    <scope>NUCLEOTIDE SEQUENCE</scope>
    <source>
        <strain evidence="13">RsTa-C01</strain>
    </source>
</reference>
<dbReference type="Pfam" id="PF02670">
    <property type="entry name" value="DXP_reductoisom"/>
    <property type="match status" value="1"/>
</dbReference>
<dbReference type="Pfam" id="PF13288">
    <property type="entry name" value="DXPR_C"/>
    <property type="match status" value="1"/>
</dbReference>
<dbReference type="PANTHER" id="PTHR30525">
    <property type="entry name" value="1-DEOXY-D-XYLULOSE 5-PHOSPHATE REDUCTOISOMERASE"/>
    <property type="match status" value="1"/>
</dbReference>
<keyword evidence="3 9" id="KW-0479">Metal-binding</keyword>
<feature type="binding site" evidence="9">
    <location>
        <position position="12"/>
    </location>
    <ligand>
        <name>NADPH</name>
        <dbReference type="ChEBI" id="CHEBI:57783"/>
    </ligand>
</feature>
<comment type="function">
    <text evidence="9">Catalyzes the NADPH-dependent rearrangement and reduction of 1-deoxy-D-xylulose-5-phosphate (DXP) to 2-C-methyl-D-erythritol 4-phosphate (MEP).</text>
</comment>
<dbReference type="GO" id="GO:0030604">
    <property type="term" value="F:1-deoxy-D-xylulose-5-phosphate reductoisomerase activity"/>
    <property type="evidence" value="ECO:0007669"/>
    <property type="project" value="UniProtKB-UniRule"/>
</dbReference>
<comment type="catalytic activity">
    <reaction evidence="8">
        <text>2-C-methyl-D-erythritol 4-phosphate + NADP(+) = 1-deoxy-D-xylulose 5-phosphate + NADPH + H(+)</text>
        <dbReference type="Rhea" id="RHEA:13717"/>
        <dbReference type="ChEBI" id="CHEBI:15378"/>
        <dbReference type="ChEBI" id="CHEBI:57783"/>
        <dbReference type="ChEBI" id="CHEBI:57792"/>
        <dbReference type="ChEBI" id="CHEBI:58262"/>
        <dbReference type="ChEBI" id="CHEBI:58349"/>
        <dbReference type="EC" id="1.1.1.267"/>
    </reaction>
    <physiologicalReaction direction="right-to-left" evidence="8">
        <dbReference type="Rhea" id="RHEA:13719"/>
    </physiologicalReaction>
</comment>
<evidence type="ECO:0000256" key="6">
    <source>
        <dbReference type="ARBA" id="ARBA00023211"/>
    </source>
</evidence>
<dbReference type="EMBL" id="AP027925">
    <property type="protein sequence ID" value="BED93061.1"/>
    <property type="molecule type" value="Genomic_DNA"/>
</dbReference>
<dbReference type="GO" id="GO:0051484">
    <property type="term" value="P:isopentenyl diphosphate biosynthetic process, methylerythritol 4-phosphate pathway involved in terpenoid biosynthetic process"/>
    <property type="evidence" value="ECO:0007669"/>
    <property type="project" value="TreeGrafter"/>
</dbReference>
<comment type="caution">
    <text evidence="9">Lacks conserved residue(s) required for the propagation of feature annotation.</text>
</comment>
<feature type="domain" description="1-deoxy-D-xylulose 5-phosphate reductoisomerase N-terminal" evidence="10">
    <location>
        <begin position="5"/>
        <end position="129"/>
    </location>
</feature>
<dbReference type="SUPFAM" id="SSF51735">
    <property type="entry name" value="NAD(P)-binding Rossmann-fold domains"/>
    <property type="match status" value="1"/>
</dbReference>
<gene>
    <name evidence="9" type="primary">dxr</name>
    <name evidence="13" type="ORF">RsTaC01_1017</name>
</gene>
<comment type="pathway">
    <text evidence="1 9">Isoprenoid biosynthesis; isopentenyl diphosphate biosynthesis via DXP pathway; isopentenyl diphosphate from 1-deoxy-D-xylulose 5-phosphate: step 1/6.</text>
</comment>
<evidence type="ECO:0000256" key="3">
    <source>
        <dbReference type="ARBA" id="ARBA00022723"/>
    </source>
</evidence>
<feature type="binding site" evidence="9">
    <location>
        <position position="174"/>
    </location>
    <ligand>
        <name>1-deoxy-D-xylulose 5-phosphate</name>
        <dbReference type="ChEBI" id="CHEBI:57792"/>
    </ligand>
</feature>
<comment type="cofactor">
    <cofactor evidence="9">
        <name>Mg(2+)</name>
        <dbReference type="ChEBI" id="CHEBI:18420"/>
    </cofactor>
    <cofactor evidence="9">
        <name>Mn(2+)</name>
        <dbReference type="ChEBI" id="CHEBI:29035"/>
    </cofactor>
</comment>
<feature type="binding site" evidence="9">
    <location>
        <position position="148"/>
    </location>
    <ligand>
        <name>1-deoxy-D-xylulose 5-phosphate</name>
        <dbReference type="ChEBI" id="CHEBI:57792"/>
    </ligand>
</feature>
<feature type="binding site" evidence="9">
    <location>
        <position position="210"/>
    </location>
    <ligand>
        <name>1-deoxy-D-xylulose 5-phosphate</name>
        <dbReference type="ChEBI" id="CHEBI:57792"/>
    </ligand>
</feature>
<dbReference type="InterPro" id="IPR013644">
    <property type="entry name" value="DXP_reductoisomerase_C"/>
</dbReference>
<feature type="domain" description="DXP reductoisomerase C-terminal" evidence="12">
    <location>
        <begin position="259"/>
        <end position="376"/>
    </location>
</feature>
<accession>A0AA48HX59</accession>
<feature type="binding site" evidence="9">
    <location>
        <position position="121"/>
    </location>
    <ligand>
        <name>NADPH</name>
        <dbReference type="ChEBI" id="CHEBI:57783"/>
    </ligand>
</feature>
<evidence type="ECO:0000256" key="8">
    <source>
        <dbReference type="ARBA" id="ARBA00048543"/>
    </source>
</evidence>
<dbReference type="GO" id="GO:0070402">
    <property type="term" value="F:NADPH binding"/>
    <property type="evidence" value="ECO:0007669"/>
    <property type="project" value="InterPro"/>
</dbReference>
<feature type="binding site" evidence="9">
    <location>
        <position position="219"/>
    </location>
    <ligand>
        <name>1-deoxy-D-xylulose 5-phosphate</name>
        <dbReference type="ChEBI" id="CHEBI:57792"/>
    </ligand>
</feature>
<dbReference type="GO" id="GO:0030145">
    <property type="term" value="F:manganese ion binding"/>
    <property type="evidence" value="ECO:0007669"/>
    <property type="project" value="TreeGrafter"/>
</dbReference>
<dbReference type="EC" id="1.1.1.267" evidence="9"/>
<dbReference type="KEGG" id="ptrh:RsTaC01_1017"/>
<keyword evidence="4 9" id="KW-0521">NADP</keyword>
<evidence type="ECO:0000313" key="13">
    <source>
        <dbReference type="EMBL" id="BED93061.1"/>
    </source>
</evidence>
<feature type="binding site" evidence="9">
    <location>
        <position position="37"/>
    </location>
    <ligand>
        <name>NADPH</name>
        <dbReference type="ChEBI" id="CHEBI:57783"/>
    </ligand>
</feature>
<feature type="binding site" evidence="9">
    <location>
        <position position="14"/>
    </location>
    <ligand>
        <name>NADPH</name>
        <dbReference type="ChEBI" id="CHEBI:57783"/>
    </ligand>
</feature>
<dbReference type="InterPro" id="IPR013512">
    <property type="entry name" value="DXP_reductoisomerase_N"/>
</dbReference>
<evidence type="ECO:0000256" key="5">
    <source>
        <dbReference type="ARBA" id="ARBA00023002"/>
    </source>
</evidence>
<dbReference type="AlphaFoldDB" id="A0AA48HX59"/>
<dbReference type="InterPro" id="IPR003821">
    <property type="entry name" value="DXP_reductoisomerase"/>
</dbReference>
<feature type="domain" description="1-deoxy-D-xylulose 5-phosphate reductoisomerase C-terminal" evidence="11">
    <location>
        <begin position="143"/>
        <end position="227"/>
    </location>
</feature>
<dbReference type="SUPFAM" id="SSF69055">
    <property type="entry name" value="1-deoxy-D-xylulose-5-phosphate reductoisomerase, C-terminal domain"/>
    <property type="match status" value="1"/>
</dbReference>
<evidence type="ECO:0000256" key="1">
    <source>
        <dbReference type="ARBA" id="ARBA00005094"/>
    </source>
</evidence>
<evidence type="ECO:0000259" key="10">
    <source>
        <dbReference type="Pfam" id="PF02670"/>
    </source>
</evidence>
<feature type="binding site" evidence="9">
    <location>
        <position position="13"/>
    </location>
    <ligand>
        <name>NADPH</name>
        <dbReference type="ChEBI" id="CHEBI:57783"/>
    </ligand>
</feature>
<dbReference type="Gene3D" id="3.40.50.720">
    <property type="entry name" value="NAD(P)-binding Rossmann-like Domain"/>
    <property type="match status" value="1"/>
</dbReference>
<organism evidence="13">
    <name type="scientific">Candidatus Paraimprobicoccus trichonymphae</name>
    <dbReference type="NCBI Taxonomy" id="3033793"/>
    <lineage>
        <taxon>Bacteria</taxon>
        <taxon>Bacillati</taxon>
        <taxon>Bacillota</taxon>
        <taxon>Clostridia</taxon>
        <taxon>Candidatus Paraimprobicoccus</taxon>
    </lineage>
</organism>
<evidence type="ECO:0000256" key="4">
    <source>
        <dbReference type="ARBA" id="ARBA00022857"/>
    </source>
</evidence>
<feature type="binding site" evidence="9">
    <location>
        <position position="147"/>
    </location>
    <ligand>
        <name>Mn(2+)</name>
        <dbReference type="ChEBI" id="CHEBI:29035"/>
    </ligand>
</feature>
<evidence type="ECO:0000256" key="2">
    <source>
        <dbReference type="ARBA" id="ARBA00006825"/>
    </source>
</evidence>
<name>A0AA48HX59_9FIRM</name>
<keyword evidence="5 9" id="KW-0560">Oxidoreductase</keyword>
<feature type="binding site" evidence="9">
    <location>
        <position position="123"/>
    </location>
    <ligand>
        <name>NADPH</name>
        <dbReference type="ChEBI" id="CHEBI:57783"/>
    </ligand>
</feature>
<dbReference type="InterPro" id="IPR036169">
    <property type="entry name" value="DXPR_C_sf"/>
</dbReference>
<evidence type="ECO:0000256" key="7">
    <source>
        <dbReference type="ARBA" id="ARBA00023229"/>
    </source>
</evidence>
<protein>
    <recommendedName>
        <fullName evidence="9">1-deoxy-D-xylulose 5-phosphate reductoisomerase</fullName>
        <shortName evidence="9">DXP reductoisomerase</shortName>
        <ecNumber evidence="9">1.1.1.267</ecNumber>
    </recommendedName>
    <alternativeName>
        <fullName evidence="9">1-deoxyxylulose-5-phosphate reductoisomerase</fullName>
    </alternativeName>
    <alternativeName>
        <fullName evidence="9">2-C-methyl-D-erythritol 4-phosphate synthase</fullName>
    </alternativeName>
</protein>
<feature type="binding site" evidence="9">
    <location>
        <position position="216"/>
    </location>
    <ligand>
        <name>1-deoxy-D-xylulose 5-phosphate</name>
        <dbReference type="ChEBI" id="CHEBI:57792"/>
    </ligand>
</feature>
<keyword evidence="9" id="KW-0460">Magnesium</keyword>
<dbReference type="Proteomes" id="UP001335720">
    <property type="component" value="Chromosome"/>
</dbReference>
<dbReference type="Pfam" id="PF08436">
    <property type="entry name" value="DXP_redisom_C"/>
    <property type="match status" value="1"/>
</dbReference>
<dbReference type="PANTHER" id="PTHR30525:SF0">
    <property type="entry name" value="1-DEOXY-D-XYLULOSE 5-PHOSPHATE REDUCTOISOMERASE, CHLOROPLASTIC"/>
    <property type="match status" value="1"/>
</dbReference>
<evidence type="ECO:0000256" key="9">
    <source>
        <dbReference type="HAMAP-Rule" id="MF_00183"/>
    </source>
</evidence>
<sequence length="384" mass="43266">MIKKVTLLGSTGSIGIQAIGVIKKLNFKIDSLATNKNIKLLEQQIREFKVHKVSVFDKRFAKILKENTRDLFLEILEGLNGLCEIASCNDSDLVLNSVMGMVGLFPTLSALSSGKDVALANKEALVVGGEIINKIIIKNKSKIIPIDSEHSAIFQCLNNYKNKKEIKKLILTASGGPFFGKSYRDLESVSLKQALNHPNWKMGKKITIDSATMMNKGLEIIEAARLFNIDAENIDVIIHRESIIHSMVEFIDNSVLAQMSIPDMKIPIQYALTYPERVNSDISESLNLTKYQKLTFFEPDYKLFKLINICRNAIKIGGTMPVVINSANEKAVDLFLNKKIKFLEIFEIIEKILENYKFESIHTVQDIIKADKITKENIIFEKLV</sequence>
<feature type="binding site" evidence="9">
    <location>
        <position position="149"/>
    </location>
    <ligand>
        <name>Mn(2+)</name>
        <dbReference type="ChEBI" id="CHEBI:29035"/>
    </ligand>
</feature>
<feature type="binding site" evidence="9">
    <location>
        <position position="203"/>
    </location>
    <ligand>
        <name>NADPH</name>
        <dbReference type="ChEBI" id="CHEBI:57783"/>
    </ligand>
</feature>
<keyword evidence="7 9" id="KW-0414">Isoprene biosynthesis</keyword>
<evidence type="ECO:0000259" key="12">
    <source>
        <dbReference type="Pfam" id="PF13288"/>
    </source>
</evidence>
<proteinExistence type="inferred from homology"/>
<feature type="binding site" evidence="9">
    <location>
        <position position="149"/>
    </location>
    <ligand>
        <name>1-deoxy-D-xylulose 5-phosphate</name>
        <dbReference type="ChEBI" id="CHEBI:57792"/>
    </ligand>
</feature>
<feature type="binding site" evidence="9">
    <location>
        <position position="122"/>
    </location>
    <ligand>
        <name>1-deoxy-D-xylulose 5-phosphate</name>
        <dbReference type="ChEBI" id="CHEBI:57792"/>
    </ligand>
</feature>
<comment type="similarity">
    <text evidence="2 9">Belongs to the DXR family.</text>
</comment>
<dbReference type="SUPFAM" id="SSF55347">
    <property type="entry name" value="Glyceraldehyde-3-phosphate dehydrogenase-like, C-terminal domain"/>
    <property type="match status" value="1"/>
</dbReference>
<dbReference type="PIRSF" id="PIRSF006205">
    <property type="entry name" value="Dxp_reductismrs"/>
    <property type="match status" value="1"/>
</dbReference>
<evidence type="ECO:0000259" key="11">
    <source>
        <dbReference type="Pfam" id="PF08436"/>
    </source>
</evidence>